<dbReference type="PANTHER" id="PTHR48081">
    <property type="entry name" value="AB HYDROLASE SUPERFAMILY PROTEIN C4A8.06C"/>
    <property type="match status" value="1"/>
</dbReference>
<sequence>MSYAVDPEYLPTMGFLPRLDLSDAEAARALVRSMSAEDPMAAVPAGVVVERRTAPAADGSDIELVVFRPEHRIELPLPGIAYFHGGGFVFGDASTDVRVPSALAADLGAVVVSVNYRLAPECPFPTPFNDCYDALTWIAGDNDLGIDPARIVVAGISAGAGLAAAVALKAREIGGPTICFQALDSPVLDDRLLTASATEYTDSPLWNRQNSIDSWCHYLGVDAERHRTSEYAAPARARDLTGLPPAYIAVSSFDPLRDEGIDYAQRLTCAGVPTELQLHPGTFHGSSGVFPQAAISQRINADYTAAIRRALNSWATSTPLKSENHAESL</sequence>
<gene>
    <name evidence="3" type="ORF">ACFQS9_01470</name>
</gene>
<protein>
    <submittedName>
        <fullName evidence="3">Alpha/beta hydrolase</fullName>
    </submittedName>
</protein>
<dbReference type="Proteomes" id="UP001596484">
    <property type="component" value="Unassembled WGS sequence"/>
</dbReference>
<dbReference type="InterPro" id="IPR013094">
    <property type="entry name" value="AB_hydrolase_3"/>
</dbReference>
<keyword evidence="1 3" id="KW-0378">Hydrolase</keyword>
<dbReference type="InterPro" id="IPR050300">
    <property type="entry name" value="GDXG_lipolytic_enzyme"/>
</dbReference>
<keyword evidence="4" id="KW-1185">Reference proteome</keyword>
<evidence type="ECO:0000313" key="3">
    <source>
        <dbReference type="EMBL" id="MFC7446551.1"/>
    </source>
</evidence>
<organism evidence="3 4">
    <name type="scientific">Rhodococcus daqingensis</name>
    <dbReference type="NCBI Taxonomy" id="2479363"/>
    <lineage>
        <taxon>Bacteria</taxon>
        <taxon>Bacillati</taxon>
        <taxon>Actinomycetota</taxon>
        <taxon>Actinomycetes</taxon>
        <taxon>Mycobacteriales</taxon>
        <taxon>Nocardiaceae</taxon>
        <taxon>Rhodococcus</taxon>
    </lineage>
</organism>
<feature type="domain" description="Alpha/beta hydrolase fold-3" evidence="2">
    <location>
        <begin position="81"/>
        <end position="285"/>
    </location>
</feature>
<evidence type="ECO:0000313" key="4">
    <source>
        <dbReference type="Proteomes" id="UP001596484"/>
    </source>
</evidence>
<dbReference type="InterPro" id="IPR029058">
    <property type="entry name" value="AB_hydrolase_fold"/>
</dbReference>
<dbReference type="Gene3D" id="3.40.50.1820">
    <property type="entry name" value="alpha/beta hydrolase"/>
    <property type="match status" value="1"/>
</dbReference>
<evidence type="ECO:0000259" key="2">
    <source>
        <dbReference type="Pfam" id="PF07859"/>
    </source>
</evidence>
<dbReference type="RefSeq" id="WP_378400841.1">
    <property type="nucleotide sequence ID" value="NZ_JBHTCS010000002.1"/>
</dbReference>
<evidence type="ECO:0000256" key="1">
    <source>
        <dbReference type="ARBA" id="ARBA00022801"/>
    </source>
</evidence>
<accession>A0ABW2RS34</accession>
<dbReference type="EMBL" id="JBHTCS010000002">
    <property type="protein sequence ID" value="MFC7446551.1"/>
    <property type="molecule type" value="Genomic_DNA"/>
</dbReference>
<comment type="caution">
    <text evidence="3">The sequence shown here is derived from an EMBL/GenBank/DDBJ whole genome shotgun (WGS) entry which is preliminary data.</text>
</comment>
<dbReference type="SUPFAM" id="SSF53474">
    <property type="entry name" value="alpha/beta-Hydrolases"/>
    <property type="match status" value="1"/>
</dbReference>
<dbReference type="PANTHER" id="PTHR48081:SF8">
    <property type="entry name" value="ALPHA_BETA HYDROLASE FOLD-3 DOMAIN-CONTAINING PROTEIN-RELATED"/>
    <property type="match status" value="1"/>
</dbReference>
<dbReference type="GO" id="GO:0016787">
    <property type="term" value="F:hydrolase activity"/>
    <property type="evidence" value="ECO:0007669"/>
    <property type="project" value="UniProtKB-KW"/>
</dbReference>
<proteinExistence type="predicted"/>
<dbReference type="Pfam" id="PF07859">
    <property type="entry name" value="Abhydrolase_3"/>
    <property type="match status" value="1"/>
</dbReference>
<name>A0ABW2RS34_9NOCA</name>
<reference evidence="4" key="1">
    <citation type="journal article" date="2019" name="Int. J. Syst. Evol. Microbiol.">
        <title>The Global Catalogue of Microorganisms (GCM) 10K type strain sequencing project: providing services to taxonomists for standard genome sequencing and annotation.</title>
        <authorList>
            <consortium name="The Broad Institute Genomics Platform"/>
            <consortium name="The Broad Institute Genome Sequencing Center for Infectious Disease"/>
            <person name="Wu L."/>
            <person name="Ma J."/>
        </authorList>
    </citation>
    <scope>NUCLEOTIDE SEQUENCE [LARGE SCALE GENOMIC DNA]</scope>
    <source>
        <strain evidence="4">ICMP 19430</strain>
    </source>
</reference>